<dbReference type="Proteomes" id="UP000627838">
    <property type="component" value="Unassembled WGS sequence"/>
</dbReference>
<evidence type="ECO:0000313" key="3">
    <source>
        <dbReference type="Proteomes" id="UP000627838"/>
    </source>
</evidence>
<feature type="domain" description="Stress-response A/B barrel" evidence="1">
    <location>
        <begin position="2"/>
        <end position="95"/>
    </location>
</feature>
<dbReference type="RefSeq" id="WP_192762584.1">
    <property type="nucleotide sequence ID" value="NZ_JADBDZ010000001.1"/>
</dbReference>
<keyword evidence="3" id="KW-1185">Reference proteome</keyword>
<dbReference type="Pfam" id="PF07876">
    <property type="entry name" value="Dabb"/>
    <property type="match status" value="1"/>
</dbReference>
<evidence type="ECO:0000313" key="2">
    <source>
        <dbReference type="EMBL" id="MBE1536568.1"/>
    </source>
</evidence>
<sequence>MLRHIVLLRWTPEATTAQRRAAEAGFQALPRAVEEIRALSCGGDLGLTGGAHDFAAVLDFADADGWRAYQEHPAHRALVADLLKPILAERATVQFDV</sequence>
<name>A0ABR9K1T1_9ACTN</name>
<dbReference type="Gene3D" id="3.30.70.100">
    <property type="match status" value="1"/>
</dbReference>
<gene>
    <name evidence="2" type="ORF">H4W34_006401</name>
</gene>
<dbReference type="InterPro" id="IPR011008">
    <property type="entry name" value="Dimeric_a/b-barrel"/>
</dbReference>
<protein>
    <recommendedName>
        <fullName evidence="1">Stress-response A/B barrel domain-containing protein</fullName>
    </recommendedName>
</protein>
<organism evidence="2 3">
    <name type="scientific">Actinomadura algeriensis</name>
    <dbReference type="NCBI Taxonomy" id="1679523"/>
    <lineage>
        <taxon>Bacteria</taxon>
        <taxon>Bacillati</taxon>
        <taxon>Actinomycetota</taxon>
        <taxon>Actinomycetes</taxon>
        <taxon>Streptosporangiales</taxon>
        <taxon>Thermomonosporaceae</taxon>
        <taxon>Actinomadura</taxon>
    </lineage>
</organism>
<dbReference type="SMART" id="SM00886">
    <property type="entry name" value="Dabb"/>
    <property type="match status" value="1"/>
</dbReference>
<evidence type="ECO:0000259" key="1">
    <source>
        <dbReference type="PROSITE" id="PS51502"/>
    </source>
</evidence>
<reference evidence="2 3" key="1">
    <citation type="submission" date="2020-10" db="EMBL/GenBank/DDBJ databases">
        <title>Sequencing the genomes of 1000 actinobacteria strains.</title>
        <authorList>
            <person name="Klenk H.-P."/>
        </authorList>
    </citation>
    <scope>NUCLEOTIDE SEQUENCE [LARGE SCALE GENOMIC DNA]</scope>
    <source>
        <strain evidence="2 3">DSM 46744</strain>
    </source>
</reference>
<dbReference type="PROSITE" id="PS51502">
    <property type="entry name" value="S_R_A_B_BARREL"/>
    <property type="match status" value="1"/>
</dbReference>
<dbReference type="EMBL" id="JADBDZ010000001">
    <property type="protein sequence ID" value="MBE1536568.1"/>
    <property type="molecule type" value="Genomic_DNA"/>
</dbReference>
<proteinExistence type="predicted"/>
<dbReference type="SUPFAM" id="SSF54909">
    <property type="entry name" value="Dimeric alpha+beta barrel"/>
    <property type="match status" value="1"/>
</dbReference>
<accession>A0ABR9K1T1</accession>
<dbReference type="InterPro" id="IPR013097">
    <property type="entry name" value="Dabb"/>
</dbReference>
<comment type="caution">
    <text evidence="2">The sequence shown here is derived from an EMBL/GenBank/DDBJ whole genome shotgun (WGS) entry which is preliminary data.</text>
</comment>